<dbReference type="Proteomes" id="UP000547976">
    <property type="component" value="Unassembled WGS sequence"/>
</dbReference>
<evidence type="ECO:0000256" key="1">
    <source>
        <dbReference type="SAM" id="Phobius"/>
    </source>
</evidence>
<organism evidence="2 3">
    <name type="scientific">Gibberella subglutinans</name>
    <name type="common">Fusarium subglutinans</name>
    <dbReference type="NCBI Taxonomy" id="42677"/>
    <lineage>
        <taxon>Eukaryota</taxon>
        <taxon>Fungi</taxon>
        <taxon>Dikarya</taxon>
        <taxon>Ascomycota</taxon>
        <taxon>Pezizomycotina</taxon>
        <taxon>Sordariomycetes</taxon>
        <taxon>Hypocreomycetidae</taxon>
        <taxon>Hypocreales</taxon>
        <taxon>Nectriaceae</taxon>
        <taxon>Fusarium</taxon>
        <taxon>Fusarium fujikuroi species complex</taxon>
    </lineage>
</organism>
<evidence type="ECO:0000313" key="2">
    <source>
        <dbReference type="EMBL" id="KAF5601802.1"/>
    </source>
</evidence>
<sequence length="96" mass="10897">MGSNFNTKFRMVGPWKWEKGAEHIMRNELYNIVKRSGGVVYLATYTLVPLFLFGSMSLFLYAWYGICNYLASLFGGHSGSATNERDAHGDRIAHEK</sequence>
<reference evidence="2 3" key="1">
    <citation type="submission" date="2020-05" db="EMBL/GenBank/DDBJ databases">
        <title>Identification and distribution of gene clusters putatively required for synthesis of sphingolipid metabolism inhibitors in phylogenetically diverse species of the filamentous fungus Fusarium.</title>
        <authorList>
            <person name="Kim H.-S."/>
            <person name="Busman M."/>
            <person name="Brown D.W."/>
            <person name="Divon H."/>
            <person name="Uhlig S."/>
            <person name="Proctor R.H."/>
        </authorList>
    </citation>
    <scope>NUCLEOTIDE SEQUENCE [LARGE SCALE GENOMIC DNA]</scope>
    <source>
        <strain evidence="2 3">NRRL 66333</strain>
    </source>
</reference>
<keyword evidence="1" id="KW-0812">Transmembrane</keyword>
<keyword evidence="1" id="KW-1133">Transmembrane helix</keyword>
<dbReference type="AlphaFoldDB" id="A0A8H5UWE2"/>
<protein>
    <submittedName>
        <fullName evidence="2">Flavin-containing protein</fullName>
    </submittedName>
</protein>
<accession>A0A8H5UWE2</accession>
<gene>
    <name evidence="2" type="ORF">FSUBG_7974</name>
</gene>
<keyword evidence="3" id="KW-1185">Reference proteome</keyword>
<name>A0A8H5UWE2_GIBSU</name>
<proteinExistence type="predicted"/>
<dbReference type="OrthoDB" id="5047774at2759"/>
<comment type="caution">
    <text evidence="2">The sequence shown here is derived from an EMBL/GenBank/DDBJ whole genome shotgun (WGS) entry which is preliminary data.</text>
</comment>
<dbReference type="GeneID" id="59321052"/>
<dbReference type="RefSeq" id="XP_036536496.1">
    <property type="nucleotide sequence ID" value="XM_036686334.1"/>
</dbReference>
<feature type="transmembrane region" description="Helical" evidence="1">
    <location>
        <begin position="39"/>
        <end position="64"/>
    </location>
</feature>
<keyword evidence="1" id="KW-0472">Membrane</keyword>
<dbReference type="EMBL" id="JAAOAV010000106">
    <property type="protein sequence ID" value="KAF5601802.1"/>
    <property type="molecule type" value="Genomic_DNA"/>
</dbReference>
<evidence type="ECO:0000313" key="3">
    <source>
        <dbReference type="Proteomes" id="UP000547976"/>
    </source>
</evidence>